<dbReference type="Ensembl" id="ENSHCOT00000008639.1">
    <property type="protein sequence ID" value="ENSHCOP00000003490.1"/>
    <property type="gene ID" value="ENSHCOG00000004836.1"/>
</dbReference>
<evidence type="ECO:0000313" key="19">
    <source>
        <dbReference type="Ensembl" id="ENSHCOP00000003490.1"/>
    </source>
</evidence>
<dbReference type="InterPro" id="IPR010795">
    <property type="entry name" value="Prenylcys_lyase"/>
</dbReference>
<dbReference type="PIRSF" id="PIRSF036292">
    <property type="entry name" value="Prenylcysteine_oxidase"/>
    <property type="match status" value="1"/>
</dbReference>
<evidence type="ECO:0000256" key="13">
    <source>
        <dbReference type="ARBA" id="ARBA00047616"/>
    </source>
</evidence>
<reference evidence="19" key="1">
    <citation type="submission" date="2025-08" db="UniProtKB">
        <authorList>
            <consortium name="Ensembl"/>
        </authorList>
    </citation>
    <scope>IDENTIFICATION</scope>
</reference>
<comment type="cofactor">
    <cofactor evidence="1 16">
        <name>FAD</name>
        <dbReference type="ChEBI" id="CHEBI:57692"/>
    </cofactor>
</comment>
<evidence type="ECO:0000256" key="17">
    <source>
        <dbReference type="SAM" id="SignalP"/>
    </source>
</evidence>
<evidence type="ECO:0000256" key="10">
    <source>
        <dbReference type="ARBA" id="ARBA00039077"/>
    </source>
</evidence>
<feature type="domain" description="Prenylcysteine lyase" evidence="18">
    <location>
        <begin position="132"/>
        <end position="501"/>
    </location>
</feature>
<keyword evidence="8" id="KW-0325">Glycoprotein</keyword>
<keyword evidence="20" id="KW-1185">Reference proteome</keyword>
<keyword evidence="6 16" id="KW-0274">FAD</keyword>
<dbReference type="PANTHER" id="PTHR15944">
    <property type="entry name" value="FARNESYLCYSTEINE LYASE"/>
    <property type="match status" value="1"/>
</dbReference>
<comment type="function">
    <text evidence="12">Prenylcysteine oxidase that cleaves the thioether bond of prenyl-L-cysteines, such as farnesylcysteine and geranylgeranylcysteine. Only active against free prenylcysteines and not prenylcysteine residues within prenylated proteins or peptides. Involved in the final step in the degradation of prenylated proteins, by degrading prenylcysteines after the protein has been degraded.</text>
</comment>
<dbReference type="SUPFAM" id="SSF51905">
    <property type="entry name" value="FAD/NAD(P)-binding domain"/>
    <property type="match status" value="1"/>
</dbReference>
<evidence type="ECO:0000256" key="16">
    <source>
        <dbReference type="PIRNR" id="PIRNR036292"/>
    </source>
</evidence>
<keyword evidence="7 16" id="KW-0560">Oxidoreductase</keyword>
<accession>A0A3Q2XGF5</accession>
<dbReference type="FunFam" id="3.50.50.60:FF:000081">
    <property type="entry name" value="prenylcysteine oxidase 1"/>
    <property type="match status" value="1"/>
</dbReference>
<dbReference type="GO" id="GO:0030328">
    <property type="term" value="P:prenylcysteine catabolic process"/>
    <property type="evidence" value="ECO:0007669"/>
    <property type="project" value="UniProtKB-UniRule"/>
</dbReference>
<comment type="similarity">
    <text evidence="3 16">Belongs to the prenylcysteine oxidase family.</text>
</comment>
<evidence type="ECO:0000256" key="14">
    <source>
        <dbReference type="ARBA" id="ARBA00048495"/>
    </source>
</evidence>
<dbReference type="RefSeq" id="XP_019720949.1">
    <property type="nucleotide sequence ID" value="XM_019865390.1"/>
</dbReference>
<evidence type="ECO:0000256" key="11">
    <source>
        <dbReference type="ARBA" id="ARBA00040608"/>
    </source>
</evidence>
<comment type="catalytic activity">
    <reaction evidence="14">
        <text>an S-polyprenyl-L-cysteine + O2 + H2O = a polyprenal + L-cysteine + H2O2</text>
        <dbReference type="Rhea" id="RHEA:53892"/>
        <dbReference type="Rhea" id="RHEA-COMP:13675"/>
        <dbReference type="Rhea" id="RHEA-COMP:13676"/>
        <dbReference type="ChEBI" id="CHEBI:15377"/>
        <dbReference type="ChEBI" id="CHEBI:15379"/>
        <dbReference type="ChEBI" id="CHEBI:16240"/>
        <dbReference type="ChEBI" id="CHEBI:35235"/>
        <dbReference type="ChEBI" id="CHEBI:137934"/>
        <dbReference type="ChEBI" id="CHEBI:137935"/>
        <dbReference type="EC" id="1.8.3.5"/>
    </reaction>
    <physiologicalReaction direction="left-to-right" evidence="14">
        <dbReference type="Rhea" id="RHEA:53893"/>
    </physiologicalReaction>
</comment>
<evidence type="ECO:0000256" key="6">
    <source>
        <dbReference type="ARBA" id="ARBA00022827"/>
    </source>
</evidence>
<dbReference type="Pfam" id="PF07156">
    <property type="entry name" value="Prenylcys_lyase"/>
    <property type="match status" value="1"/>
</dbReference>
<dbReference type="GO" id="GO:0005764">
    <property type="term" value="C:lysosome"/>
    <property type="evidence" value="ECO:0007669"/>
    <property type="project" value="UniProtKB-SubCell"/>
</dbReference>
<dbReference type="KEGG" id="hcq:109513148"/>
<evidence type="ECO:0000256" key="7">
    <source>
        <dbReference type="ARBA" id="ARBA00023002"/>
    </source>
</evidence>
<dbReference type="Gene3D" id="3.50.50.60">
    <property type="entry name" value="FAD/NAD(P)-binding domain"/>
    <property type="match status" value="1"/>
</dbReference>
<proteinExistence type="inferred from homology"/>
<dbReference type="GeneTree" id="ENSGT00390000011206"/>
<dbReference type="InterPro" id="IPR036188">
    <property type="entry name" value="FAD/NAD-bd_sf"/>
</dbReference>
<organism evidence="19 20">
    <name type="scientific">Hippocampus comes</name>
    <name type="common">Tiger tail seahorse</name>
    <dbReference type="NCBI Taxonomy" id="109280"/>
    <lineage>
        <taxon>Eukaryota</taxon>
        <taxon>Metazoa</taxon>
        <taxon>Chordata</taxon>
        <taxon>Craniata</taxon>
        <taxon>Vertebrata</taxon>
        <taxon>Euteleostomi</taxon>
        <taxon>Actinopterygii</taxon>
        <taxon>Neopterygii</taxon>
        <taxon>Teleostei</taxon>
        <taxon>Neoteleostei</taxon>
        <taxon>Acanthomorphata</taxon>
        <taxon>Syngnathiaria</taxon>
        <taxon>Syngnathiformes</taxon>
        <taxon>Syngnathoidei</taxon>
        <taxon>Syngnathidae</taxon>
        <taxon>Hippocampus</taxon>
    </lineage>
</organism>
<protein>
    <recommendedName>
        <fullName evidence="11">Prenylcysteine oxidase 1</fullName>
        <ecNumber evidence="10">1.8.3.5</ecNumber>
    </recommendedName>
</protein>
<dbReference type="AlphaFoldDB" id="A0A3Q2XGF5"/>
<sequence>MIFKRTMSVGTLRAFLLLTICHSARRCLASAPELHQPPTSIAVVGAGIGGTAAAFYLRQEFGPTVKIDVFEPGDVGGRLATARMANQEYETGGVVIHPLNLHMKHFVDKLGISTRQDVPSKKAVFNGSELTFEESDWFIVNFLRMLWRYGLNYLFMQMWVESVMDKFMRIYQYQQYGYSFTSVERLLHAMGGDDFLSLMNHSLEETMRAEGFTQVFLNDVVSPFTRQTYGQSVRINGLAGALSLAWADSGLWAVDGGNKRVCSGLLYHSKSELIPARVTNVSFKVRPSKTGLSTGFYEVTYVGDTGAGHSTYDVVVIATPLHQGKSDISFSGLSSPVVSQFPGIYHQVFSTLVHGVLNTSYLGVTRPASEFTVSEVLTADSKDNIMYSLMSVDPVHAPAGYNRPPASHSKVWKVFSPRALDQEDLRRLFLSWDSVSQTPWLAYPTYRPPQRQTPPFILHNRLYYLSAVEWAASSMEMSAISARNAALLAHHRWHEQTGRIDREDLHTRLRGEL</sequence>
<evidence type="ECO:0000256" key="4">
    <source>
        <dbReference type="ARBA" id="ARBA00022630"/>
    </source>
</evidence>
<feature type="signal peptide" evidence="17">
    <location>
        <begin position="1"/>
        <end position="29"/>
    </location>
</feature>
<evidence type="ECO:0000256" key="1">
    <source>
        <dbReference type="ARBA" id="ARBA00001974"/>
    </source>
</evidence>
<dbReference type="GO" id="GO:0030327">
    <property type="term" value="P:prenylated protein catabolic process"/>
    <property type="evidence" value="ECO:0007669"/>
    <property type="project" value="TreeGrafter"/>
</dbReference>
<evidence type="ECO:0000256" key="3">
    <source>
        <dbReference type="ARBA" id="ARBA00009967"/>
    </source>
</evidence>
<dbReference type="Proteomes" id="UP000264820">
    <property type="component" value="Unplaced"/>
</dbReference>
<dbReference type="PANTHER" id="PTHR15944:SF3">
    <property type="entry name" value="PRENYLCYSTEINE OXIDASE 1"/>
    <property type="match status" value="1"/>
</dbReference>
<dbReference type="Pfam" id="PF13450">
    <property type="entry name" value="NAD_binding_8"/>
    <property type="match status" value="1"/>
</dbReference>
<dbReference type="STRING" id="109280.ENSHCOP00000003490"/>
<dbReference type="OMA" id="SIGIWDG"/>
<dbReference type="CTD" id="51449"/>
<dbReference type="InterPro" id="IPR017046">
    <property type="entry name" value="Prenylcysteine_Oxase1"/>
</dbReference>
<evidence type="ECO:0000259" key="18">
    <source>
        <dbReference type="Pfam" id="PF07156"/>
    </source>
</evidence>
<comment type="catalytic activity">
    <reaction evidence="15">
        <text>[(2E,6E,10E)-geranylgeranyl]-L-cysteine + O2 + H2O = (2E,6E,10E)-geranylgeranial + L-cysteine + H2O2</text>
        <dbReference type="Rhea" id="RHEA:70407"/>
        <dbReference type="ChEBI" id="CHEBI:15377"/>
        <dbReference type="ChEBI" id="CHEBI:15379"/>
        <dbReference type="ChEBI" id="CHEBI:16240"/>
        <dbReference type="ChEBI" id="CHEBI:35235"/>
        <dbReference type="ChEBI" id="CHEBI:189549"/>
        <dbReference type="ChEBI" id="CHEBI:189554"/>
        <dbReference type="EC" id="1.8.3.5"/>
    </reaction>
    <physiologicalReaction direction="left-to-right" evidence="15">
        <dbReference type="Rhea" id="RHEA:70408"/>
    </physiologicalReaction>
</comment>
<evidence type="ECO:0000313" key="20">
    <source>
        <dbReference type="Proteomes" id="UP000264820"/>
    </source>
</evidence>
<name>A0A3Q2XGF5_HIPCM</name>
<dbReference type="OrthoDB" id="437369at2759"/>
<evidence type="ECO:0000256" key="15">
    <source>
        <dbReference type="ARBA" id="ARBA00049343"/>
    </source>
</evidence>
<evidence type="ECO:0000256" key="2">
    <source>
        <dbReference type="ARBA" id="ARBA00004371"/>
    </source>
</evidence>
<keyword evidence="9" id="KW-0458">Lysosome</keyword>
<evidence type="ECO:0000256" key="12">
    <source>
        <dbReference type="ARBA" id="ARBA00045287"/>
    </source>
</evidence>
<keyword evidence="4 16" id="KW-0285">Flavoprotein</keyword>
<feature type="chain" id="PRO_5018666602" description="Prenylcysteine oxidase 1" evidence="17">
    <location>
        <begin position="30"/>
        <end position="513"/>
    </location>
</feature>
<comment type="catalytic activity">
    <reaction evidence="13">
        <text>S-(2E,6E)-farnesyl-L-cysteine + O2 + H2O = (2E,6E)-farnesal + L-cysteine + H2O2</text>
        <dbReference type="Rhea" id="RHEA:30231"/>
        <dbReference type="ChEBI" id="CHEBI:15377"/>
        <dbReference type="ChEBI" id="CHEBI:15379"/>
        <dbReference type="ChEBI" id="CHEBI:15894"/>
        <dbReference type="ChEBI" id="CHEBI:16240"/>
        <dbReference type="ChEBI" id="CHEBI:35235"/>
        <dbReference type="ChEBI" id="CHEBI:62141"/>
        <dbReference type="EC" id="1.8.3.5"/>
    </reaction>
    <physiologicalReaction direction="left-to-right" evidence="13">
        <dbReference type="Rhea" id="RHEA:30232"/>
    </physiologicalReaction>
</comment>
<reference evidence="19" key="2">
    <citation type="submission" date="2025-09" db="UniProtKB">
        <authorList>
            <consortium name="Ensembl"/>
        </authorList>
    </citation>
    <scope>IDENTIFICATION</scope>
</reference>
<keyword evidence="5 17" id="KW-0732">Signal</keyword>
<comment type="subcellular location">
    <subcellularLocation>
        <location evidence="2">Lysosome</location>
    </subcellularLocation>
</comment>
<evidence type="ECO:0000256" key="9">
    <source>
        <dbReference type="ARBA" id="ARBA00023228"/>
    </source>
</evidence>
<evidence type="ECO:0000256" key="8">
    <source>
        <dbReference type="ARBA" id="ARBA00023180"/>
    </source>
</evidence>
<dbReference type="EC" id="1.8.3.5" evidence="10"/>
<evidence type="ECO:0000256" key="5">
    <source>
        <dbReference type="ARBA" id="ARBA00022729"/>
    </source>
</evidence>
<dbReference type="GeneID" id="109513148"/>
<dbReference type="GO" id="GO:0001735">
    <property type="term" value="F:prenylcysteine oxidase activity"/>
    <property type="evidence" value="ECO:0007669"/>
    <property type="project" value="UniProtKB-UniRule"/>
</dbReference>